<comment type="caution">
    <text evidence="2">The sequence shown here is derived from an EMBL/GenBank/DDBJ whole genome shotgun (WGS) entry which is preliminary data.</text>
</comment>
<dbReference type="AlphaFoldDB" id="A0A811KS24"/>
<keyword evidence="3" id="KW-1185">Reference proteome</keyword>
<dbReference type="Proteomes" id="UP000614601">
    <property type="component" value="Unassembled WGS sequence"/>
</dbReference>
<evidence type="ECO:0000313" key="2">
    <source>
        <dbReference type="EMBL" id="CAD5218133.1"/>
    </source>
</evidence>
<reference evidence="2" key="1">
    <citation type="submission" date="2020-09" db="EMBL/GenBank/DDBJ databases">
        <authorList>
            <person name="Kikuchi T."/>
        </authorList>
    </citation>
    <scope>NUCLEOTIDE SEQUENCE</scope>
    <source>
        <strain evidence="2">SH1</strain>
    </source>
</reference>
<evidence type="ECO:0000313" key="3">
    <source>
        <dbReference type="Proteomes" id="UP000614601"/>
    </source>
</evidence>
<gene>
    <name evidence="2" type="ORF">BOKJ2_LOCUS7343</name>
</gene>
<dbReference type="EMBL" id="CAJFDH010000004">
    <property type="protein sequence ID" value="CAD5218133.1"/>
    <property type="molecule type" value="Genomic_DNA"/>
</dbReference>
<sequence length="110" mass="13079">MGQPSHELPLHSVQQERPGEQPEALNQIVVVGPLKWYRTRTMCKQFFEYCWSKVKMVNTFLEAERPWWQDVIIYGIMIFIIDHTIFKIAAQYCFQFLHFLILSISDADLE</sequence>
<dbReference type="Proteomes" id="UP000783686">
    <property type="component" value="Unassembled WGS sequence"/>
</dbReference>
<accession>A0A811KS24</accession>
<organism evidence="2 3">
    <name type="scientific">Bursaphelenchus okinawaensis</name>
    <dbReference type="NCBI Taxonomy" id="465554"/>
    <lineage>
        <taxon>Eukaryota</taxon>
        <taxon>Metazoa</taxon>
        <taxon>Ecdysozoa</taxon>
        <taxon>Nematoda</taxon>
        <taxon>Chromadorea</taxon>
        <taxon>Rhabditida</taxon>
        <taxon>Tylenchina</taxon>
        <taxon>Tylenchomorpha</taxon>
        <taxon>Aphelenchoidea</taxon>
        <taxon>Aphelenchoididae</taxon>
        <taxon>Bursaphelenchus</taxon>
    </lineage>
</organism>
<name>A0A811KS24_9BILA</name>
<feature type="region of interest" description="Disordered" evidence="1">
    <location>
        <begin position="1"/>
        <end position="21"/>
    </location>
</feature>
<protein>
    <submittedName>
        <fullName evidence="2">Uncharacterized protein</fullName>
    </submittedName>
</protein>
<evidence type="ECO:0000256" key="1">
    <source>
        <dbReference type="SAM" id="MobiDB-lite"/>
    </source>
</evidence>
<proteinExistence type="predicted"/>
<dbReference type="EMBL" id="CAJFCW020000004">
    <property type="protein sequence ID" value="CAG9109355.1"/>
    <property type="molecule type" value="Genomic_DNA"/>
</dbReference>